<evidence type="ECO:0000256" key="4">
    <source>
        <dbReference type="ARBA" id="ARBA00022989"/>
    </source>
</evidence>
<comment type="subcellular location">
    <subcellularLocation>
        <location evidence="1">Cell membrane</location>
        <topology evidence="1">Multi-pass membrane protein</topology>
    </subcellularLocation>
</comment>
<dbReference type="InterPro" id="IPR020846">
    <property type="entry name" value="MFS_dom"/>
</dbReference>
<organism evidence="8 9">
    <name type="scientific">Clostridium rhizosphaerae</name>
    <dbReference type="NCBI Taxonomy" id="2803861"/>
    <lineage>
        <taxon>Bacteria</taxon>
        <taxon>Bacillati</taxon>
        <taxon>Bacillota</taxon>
        <taxon>Clostridia</taxon>
        <taxon>Eubacteriales</taxon>
        <taxon>Clostridiaceae</taxon>
        <taxon>Clostridium</taxon>
    </lineage>
</organism>
<feature type="transmembrane region" description="Helical" evidence="6">
    <location>
        <begin position="346"/>
        <end position="364"/>
    </location>
</feature>
<feature type="transmembrane region" description="Helical" evidence="6">
    <location>
        <begin position="12"/>
        <end position="30"/>
    </location>
</feature>
<proteinExistence type="predicted"/>
<feature type="transmembrane region" description="Helical" evidence="6">
    <location>
        <begin position="99"/>
        <end position="122"/>
    </location>
</feature>
<evidence type="ECO:0000256" key="5">
    <source>
        <dbReference type="ARBA" id="ARBA00023136"/>
    </source>
</evidence>
<evidence type="ECO:0000313" key="9">
    <source>
        <dbReference type="Proteomes" id="UP000632377"/>
    </source>
</evidence>
<reference evidence="8 9" key="1">
    <citation type="submission" date="2021-01" db="EMBL/GenBank/DDBJ databases">
        <title>Genome public.</title>
        <authorList>
            <person name="Liu C."/>
            <person name="Sun Q."/>
        </authorList>
    </citation>
    <scope>NUCLEOTIDE SEQUENCE [LARGE SCALE GENOMIC DNA]</scope>
    <source>
        <strain evidence="8 9">YIM B02515</strain>
    </source>
</reference>
<dbReference type="InterPro" id="IPR036259">
    <property type="entry name" value="MFS_trans_sf"/>
</dbReference>
<keyword evidence="4 6" id="KW-1133">Transmembrane helix</keyword>
<dbReference type="InterPro" id="IPR053160">
    <property type="entry name" value="MFS_DHA3_Transporter"/>
</dbReference>
<feature type="transmembrane region" description="Helical" evidence="6">
    <location>
        <begin position="241"/>
        <end position="262"/>
    </location>
</feature>
<dbReference type="EMBL" id="JAESWC010000023">
    <property type="protein sequence ID" value="MBL4938482.1"/>
    <property type="molecule type" value="Genomic_DNA"/>
</dbReference>
<dbReference type="PROSITE" id="PS50850">
    <property type="entry name" value="MFS"/>
    <property type="match status" value="1"/>
</dbReference>
<keyword evidence="5 6" id="KW-0472">Membrane</keyword>
<accession>A0ABS1TI68</accession>
<feature type="transmembrane region" description="Helical" evidence="6">
    <location>
        <begin position="143"/>
        <end position="161"/>
    </location>
</feature>
<dbReference type="InterPro" id="IPR011701">
    <property type="entry name" value="MFS"/>
</dbReference>
<dbReference type="PANTHER" id="PTHR23530">
    <property type="entry name" value="TRANSPORT PROTEIN-RELATED"/>
    <property type="match status" value="1"/>
</dbReference>
<sequence>MDNNLFRYKLNIYLMYAYSFFHSLIFAYVIERLYWASRGITSQQVVYIEIIYAAVVILLEVPTGSLADKWSKKILMVFHAVFSLLEFIILIYAHSFWHFALAVTMAGIGKSLCSGTSNALVFESLKMNRDTECFERVLGRIGFYDYFAAMLAALLGSFVAAKSSYITTYWMSLISVMISVIIACFFKEPKAAYEKEEVISYFRHMAAAFNFLKDKSAIKFILFFGIVTGAVFTYIDEFWQTYLQAINVPVILFGVISASRMISSSLSGIYAYKLKNKFSNKTIFSTVIIVLLSSIFGASVLKTSLGIIPLIISFAAYGVVEPLVLGYLHHRTESKIRATVESFQSLALRVFTIICGLFFGYFATNYSIFIGFRFLAFSLIAYFIYFTIKQNKDIEFE</sequence>
<name>A0ABS1TI68_9CLOT</name>
<feature type="transmembrane region" description="Helical" evidence="6">
    <location>
        <begin position="283"/>
        <end position="301"/>
    </location>
</feature>
<feature type="transmembrane region" description="Helical" evidence="6">
    <location>
        <begin position="307"/>
        <end position="325"/>
    </location>
</feature>
<dbReference type="Pfam" id="PF07690">
    <property type="entry name" value="MFS_1"/>
    <property type="match status" value="1"/>
</dbReference>
<dbReference type="SUPFAM" id="SSF103473">
    <property type="entry name" value="MFS general substrate transporter"/>
    <property type="match status" value="1"/>
</dbReference>
<evidence type="ECO:0000256" key="6">
    <source>
        <dbReference type="SAM" id="Phobius"/>
    </source>
</evidence>
<feature type="transmembrane region" description="Helical" evidence="6">
    <location>
        <begin position="167"/>
        <end position="186"/>
    </location>
</feature>
<feature type="transmembrane region" description="Helical" evidence="6">
    <location>
        <begin position="217"/>
        <end position="235"/>
    </location>
</feature>
<keyword evidence="2" id="KW-0813">Transport</keyword>
<feature type="transmembrane region" description="Helical" evidence="6">
    <location>
        <begin position="370"/>
        <end position="388"/>
    </location>
</feature>
<evidence type="ECO:0000259" key="7">
    <source>
        <dbReference type="PROSITE" id="PS50850"/>
    </source>
</evidence>
<comment type="caution">
    <text evidence="8">The sequence shown here is derived from an EMBL/GenBank/DDBJ whole genome shotgun (WGS) entry which is preliminary data.</text>
</comment>
<dbReference type="Proteomes" id="UP000632377">
    <property type="component" value="Unassembled WGS sequence"/>
</dbReference>
<evidence type="ECO:0000256" key="2">
    <source>
        <dbReference type="ARBA" id="ARBA00022448"/>
    </source>
</evidence>
<gene>
    <name evidence="8" type="ORF">JK636_22520</name>
</gene>
<evidence type="ECO:0000313" key="8">
    <source>
        <dbReference type="EMBL" id="MBL4938482.1"/>
    </source>
</evidence>
<feature type="transmembrane region" description="Helical" evidence="6">
    <location>
        <begin position="74"/>
        <end position="93"/>
    </location>
</feature>
<evidence type="ECO:0000256" key="3">
    <source>
        <dbReference type="ARBA" id="ARBA00022692"/>
    </source>
</evidence>
<evidence type="ECO:0000256" key="1">
    <source>
        <dbReference type="ARBA" id="ARBA00004651"/>
    </source>
</evidence>
<protein>
    <submittedName>
        <fullName evidence="8">MFS transporter</fullName>
    </submittedName>
</protein>
<keyword evidence="9" id="KW-1185">Reference proteome</keyword>
<feature type="transmembrane region" description="Helical" evidence="6">
    <location>
        <begin position="50"/>
        <end position="67"/>
    </location>
</feature>
<dbReference type="RefSeq" id="WP_202751226.1">
    <property type="nucleotide sequence ID" value="NZ_JAESWC010000023.1"/>
</dbReference>
<feature type="domain" description="Major facilitator superfamily (MFS) profile" evidence="7">
    <location>
        <begin position="1"/>
        <end position="393"/>
    </location>
</feature>
<dbReference type="Gene3D" id="1.20.1250.20">
    <property type="entry name" value="MFS general substrate transporter like domains"/>
    <property type="match status" value="1"/>
</dbReference>
<keyword evidence="3 6" id="KW-0812">Transmembrane</keyword>
<dbReference type="PANTHER" id="PTHR23530:SF1">
    <property type="entry name" value="PERMEASE, MAJOR FACILITATOR SUPERFAMILY-RELATED"/>
    <property type="match status" value="1"/>
</dbReference>